<proteinExistence type="predicted"/>
<name>A0A1F5EJF8_9BACT</name>
<feature type="region of interest" description="Disordered" evidence="1">
    <location>
        <begin position="1"/>
        <end position="33"/>
    </location>
</feature>
<evidence type="ECO:0000313" key="4">
    <source>
        <dbReference type="Proteomes" id="UP000186029"/>
    </source>
</evidence>
<feature type="transmembrane region" description="Helical" evidence="2">
    <location>
        <begin position="37"/>
        <end position="58"/>
    </location>
</feature>
<evidence type="ECO:0000256" key="2">
    <source>
        <dbReference type="SAM" id="Phobius"/>
    </source>
</evidence>
<dbReference type="EMBL" id="MFAC01000008">
    <property type="protein sequence ID" value="OGD67515.1"/>
    <property type="molecule type" value="Genomic_DNA"/>
</dbReference>
<feature type="compositionally biased region" description="Low complexity" evidence="1">
    <location>
        <begin position="1"/>
        <end position="14"/>
    </location>
</feature>
<dbReference type="AlphaFoldDB" id="A0A1F5EJF8"/>
<keyword evidence="2" id="KW-1133">Transmembrane helix</keyword>
<dbReference type="STRING" id="1797580.A2Z61_00870"/>
<keyword evidence="2" id="KW-0472">Membrane</keyword>
<sequence>MEENNFNQNMNNINPEISENQYSENAPQTNEERSKSIGSIIGLAIIIVILIFGGLYYWGAQINKQQTQEQLDNTTAEMIENQPDAALEQLQAQNESDEISDIEIDLNDTVLEGLDQELENIDVEFSF</sequence>
<evidence type="ECO:0000256" key="1">
    <source>
        <dbReference type="SAM" id="MobiDB-lite"/>
    </source>
</evidence>
<gene>
    <name evidence="3" type="ORF">A2Z61_00870</name>
</gene>
<comment type="caution">
    <text evidence="3">The sequence shown here is derived from an EMBL/GenBank/DDBJ whole genome shotgun (WGS) entry which is preliminary data.</text>
</comment>
<organism evidence="3 4">
    <name type="scientific">Candidatus Campbellbacteria bacterium RIFCSPLOWO2_02_35_12</name>
    <dbReference type="NCBI Taxonomy" id="1797580"/>
    <lineage>
        <taxon>Bacteria</taxon>
        <taxon>Candidatus Campbelliibacteriota</taxon>
    </lineage>
</organism>
<accession>A0A1F5EJF8</accession>
<keyword evidence="2" id="KW-0812">Transmembrane</keyword>
<reference evidence="3 4" key="1">
    <citation type="journal article" date="2016" name="Nat. Commun.">
        <title>Thousands of microbial genomes shed light on interconnected biogeochemical processes in an aquifer system.</title>
        <authorList>
            <person name="Anantharaman K."/>
            <person name="Brown C.T."/>
            <person name="Hug L.A."/>
            <person name="Sharon I."/>
            <person name="Castelle C.J."/>
            <person name="Probst A.J."/>
            <person name="Thomas B.C."/>
            <person name="Singh A."/>
            <person name="Wilkins M.J."/>
            <person name="Karaoz U."/>
            <person name="Brodie E.L."/>
            <person name="Williams K.H."/>
            <person name="Hubbard S.S."/>
            <person name="Banfield J.F."/>
        </authorList>
    </citation>
    <scope>NUCLEOTIDE SEQUENCE [LARGE SCALE GENOMIC DNA]</scope>
</reference>
<evidence type="ECO:0000313" key="3">
    <source>
        <dbReference type="EMBL" id="OGD67515.1"/>
    </source>
</evidence>
<protein>
    <submittedName>
        <fullName evidence="3">Uncharacterized protein</fullName>
    </submittedName>
</protein>
<dbReference type="Proteomes" id="UP000186029">
    <property type="component" value="Unassembled WGS sequence"/>
</dbReference>
<feature type="compositionally biased region" description="Polar residues" evidence="1">
    <location>
        <begin position="15"/>
        <end position="29"/>
    </location>
</feature>